<protein>
    <submittedName>
        <fullName evidence="3">Uncharacterized protein</fullName>
    </submittedName>
</protein>
<organism evidence="3 4">
    <name type="scientific">Catenuloplanes niger</name>
    <dbReference type="NCBI Taxonomy" id="587534"/>
    <lineage>
        <taxon>Bacteria</taxon>
        <taxon>Bacillati</taxon>
        <taxon>Actinomycetota</taxon>
        <taxon>Actinomycetes</taxon>
        <taxon>Micromonosporales</taxon>
        <taxon>Micromonosporaceae</taxon>
        <taxon>Catenuloplanes</taxon>
    </lineage>
</organism>
<evidence type="ECO:0000256" key="1">
    <source>
        <dbReference type="SAM" id="MobiDB-lite"/>
    </source>
</evidence>
<reference evidence="3 4" key="1">
    <citation type="submission" date="2023-07" db="EMBL/GenBank/DDBJ databases">
        <title>Sequencing the genomes of 1000 actinobacteria strains.</title>
        <authorList>
            <person name="Klenk H.-P."/>
        </authorList>
    </citation>
    <scope>NUCLEOTIDE SEQUENCE [LARGE SCALE GENOMIC DNA]</scope>
    <source>
        <strain evidence="3 4">DSM 44711</strain>
    </source>
</reference>
<evidence type="ECO:0000256" key="2">
    <source>
        <dbReference type="SAM" id="SignalP"/>
    </source>
</evidence>
<accession>A0AAE3ZSD7</accession>
<feature type="compositionally biased region" description="Low complexity" evidence="1">
    <location>
        <begin position="26"/>
        <end position="48"/>
    </location>
</feature>
<dbReference type="RefSeq" id="WP_310419388.1">
    <property type="nucleotide sequence ID" value="NZ_JAVDYC010000001.1"/>
</dbReference>
<dbReference type="EMBL" id="JAVDYC010000001">
    <property type="protein sequence ID" value="MDR7325057.1"/>
    <property type="molecule type" value="Genomic_DNA"/>
</dbReference>
<dbReference type="AlphaFoldDB" id="A0AAE3ZSD7"/>
<feature type="region of interest" description="Disordered" evidence="1">
    <location>
        <begin position="26"/>
        <end position="59"/>
    </location>
</feature>
<feature type="signal peptide" evidence="2">
    <location>
        <begin position="1"/>
        <end position="25"/>
    </location>
</feature>
<feature type="chain" id="PRO_5042290379" evidence="2">
    <location>
        <begin position="26"/>
        <end position="435"/>
    </location>
</feature>
<sequence>MRRRFLLTGAAGAAATVVVAGPAKAAPAKTAPAKTAPAKAAPETAAAGDETVDGSLTVGDGSVSRSLTVMSSFAGGDDVPGSTTAYDSTGRINLLSYQRAYVRQYGETIRNFLMRKDAKAMTAWYGPDKLYDANRDAIGDWTDPNQFSPWVWTGAHYEANDQGSLHAHWEVEVPDSKGALQGRFEILFADQATGKIGLDTTKILTNLAHFVVRCSNNQQLRLQAVAGWEKAIVFTNDTDATRQRWKIRSTGEAESGANAGSNFELARYDDAGTMIDQPIIVNRATGQITLCGRSGTGGGVVVNRAGTGVALAVNSTGAAGQGVLVSGADTASAAYQTKVTGDTVNRFRVMTDGKLEWGGGTGRDTNLYRAGTDVLKTDDSLHVGAQLRHLGTGLGFFGANAVAKPAVSGSRGGNAALTSLITALTSLGLITNSTS</sequence>
<keyword evidence="4" id="KW-1185">Reference proteome</keyword>
<name>A0AAE3ZSD7_9ACTN</name>
<gene>
    <name evidence="3" type="ORF">J2S44_005307</name>
</gene>
<dbReference type="PROSITE" id="PS51318">
    <property type="entry name" value="TAT"/>
    <property type="match status" value="1"/>
</dbReference>
<keyword evidence="2" id="KW-0732">Signal</keyword>
<dbReference type="InterPro" id="IPR006311">
    <property type="entry name" value="TAT_signal"/>
</dbReference>
<evidence type="ECO:0000313" key="4">
    <source>
        <dbReference type="Proteomes" id="UP001183629"/>
    </source>
</evidence>
<proteinExistence type="predicted"/>
<comment type="caution">
    <text evidence="3">The sequence shown here is derived from an EMBL/GenBank/DDBJ whole genome shotgun (WGS) entry which is preliminary data.</text>
</comment>
<evidence type="ECO:0000313" key="3">
    <source>
        <dbReference type="EMBL" id="MDR7325057.1"/>
    </source>
</evidence>
<dbReference type="Proteomes" id="UP001183629">
    <property type="component" value="Unassembled WGS sequence"/>
</dbReference>